<accession>A0A1J1HL92</accession>
<dbReference type="Proteomes" id="UP000183832">
    <property type="component" value="Unassembled WGS sequence"/>
</dbReference>
<reference evidence="1 2" key="1">
    <citation type="submission" date="2015-04" db="EMBL/GenBank/DDBJ databases">
        <authorList>
            <person name="Syromyatnikov M.Y."/>
            <person name="Popov V.N."/>
        </authorList>
    </citation>
    <scope>NUCLEOTIDE SEQUENCE [LARGE SCALE GENOMIC DNA]</scope>
</reference>
<name>A0A1J1HL92_9DIPT</name>
<protein>
    <submittedName>
        <fullName evidence="1">CLUMA_CG002085, isoform A</fullName>
    </submittedName>
</protein>
<evidence type="ECO:0000313" key="2">
    <source>
        <dbReference type="Proteomes" id="UP000183832"/>
    </source>
</evidence>
<sequence>MKCLLKRSSVCWKRFTSDTFHLVLKPTLADSDMLPFLGKITNLNIVMASSATNFCEYFKTFVKCD</sequence>
<evidence type="ECO:0000313" key="1">
    <source>
        <dbReference type="EMBL" id="CRK88306.1"/>
    </source>
</evidence>
<proteinExistence type="predicted"/>
<gene>
    <name evidence="1" type="ORF">CLUMA_CG002085</name>
</gene>
<organism evidence="1 2">
    <name type="scientific">Clunio marinus</name>
    <dbReference type="NCBI Taxonomy" id="568069"/>
    <lineage>
        <taxon>Eukaryota</taxon>
        <taxon>Metazoa</taxon>
        <taxon>Ecdysozoa</taxon>
        <taxon>Arthropoda</taxon>
        <taxon>Hexapoda</taxon>
        <taxon>Insecta</taxon>
        <taxon>Pterygota</taxon>
        <taxon>Neoptera</taxon>
        <taxon>Endopterygota</taxon>
        <taxon>Diptera</taxon>
        <taxon>Nematocera</taxon>
        <taxon>Chironomoidea</taxon>
        <taxon>Chironomidae</taxon>
        <taxon>Clunio</taxon>
    </lineage>
</organism>
<dbReference type="AlphaFoldDB" id="A0A1J1HL92"/>
<keyword evidence="2" id="KW-1185">Reference proteome</keyword>
<dbReference type="EMBL" id="CVRI01000006">
    <property type="protein sequence ID" value="CRK88306.1"/>
    <property type="molecule type" value="Genomic_DNA"/>
</dbReference>